<dbReference type="EMBL" id="SEKV01000896">
    <property type="protein sequence ID" value="TFY52940.1"/>
    <property type="molecule type" value="Genomic_DNA"/>
</dbReference>
<proteinExistence type="predicted"/>
<organism evidence="2 3">
    <name type="scientific">Rhodofomes roseus</name>
    <dbReference type="NCBI Taxonomy" id="34475"/>
    <lineage>
        <taxon>Eukaryota</taxon>
        <taxon>Fungi</taxon>
        <taxon>Dikarya</taxon>
        <taxon>Basidiomycota</taxon>
        <taxon>Agaricomycotina</taxon>
        <taxon>Agaricomycetes</taxon>
        <taxon>Polyporales</taxon>
        <taxon>Rhodofomes</taxon>
    </lineage>
</organism>
<evidence type="ECO:0000313" key="2">
    <source>
        <dbReference type="EMBL" id="TFY52940.1"/>
    </source>
</evidence>
<dbReference type="AlphaFoldDB" id="A0A4Y9XS16"/>
<sequence length="147" mass="16087">MPDSMVATHDSTNTASLKLSLDSKTDHPGHQQRRGSRIDIRYLPDIEAVYPQTLIVAPRVCSTATWISTTTSTLVSTCNGDRSIRHRYHPVEHVKPTGSPSDTNTIDLLERNLRAHVHGSLGHASVFVGASMLNHMYEAQATAGTDQ</sequence>
<evidence type="ECO:0000256" key="1">
    <source>
        <dbReference type="SAM" id="MobiDB-lite"/>
    </source>
</evidence>
<comment type="caution">
    <text evidence="2">The sequence shown here is derived from an EMBL/GenBank/DDBJ whole genome shotgun (WGS) entry which is preliminary data.</text>
</comment>
<reference evidence="2 3" key="1">
    <citation type="submission" date="2019-01" db="EMBL/GenBank/DDBJ databases">
        <title>Genome sequencing of the rare red list fungi Fomitopsis rosea.</title>
        <authorList>
            <person name="Buettner E."/>
            <person name="Kellner H."/>
        </authorList>
    </citation>
    <scope>NUCLEOTIDE SEQUENCE [LARGE SCALE GENOMIC DNA]</scope>
    <source>
        <strain evidence="2 3">DSM 105464</strain>
    </source>
</reference>
<gene>
    <name evidence="2" type="ORF">EVJ58_g9731</name>
</gene>
<evidence type="ECO:0000313" key="3">
    <source>
        <dbReference type="Proteomes" id="UP000298390"/>
    </source>
</evidence>
<feature type="region of interest" description="Disordered" evidence="1">
    <location>
        <begin position="1"/>
        <end position="35"/>
    </location>
</feature>
<dbReference type="Proteomes" id="UP000298390">
    <property type="component" value="Unassembled WGS sequence"/>
</dbReference>
<accession>A0A4Y9XS16</accession>
<protein>
    <submittedName>
        <fullName evidence="2">Uncharacterized protein</fullName>
    </submittedName>
</protein>
<name>A0A4Y9XS16_9APHY</name>